<evidence type="ECO:0008006" key="4">
    <source>
        <dbReference type="Google" id="ProtNLM"/>
    </source>
</evidence>
<dbReference type="RefSeq" id="WP_184130602.1">
    <property type="nucleotide sequence ID" value="NZ_JACHFL010000004.1"/>
</dbReference>
<name>A0A7W8JW16_9DEIO</name>
<dbReference type="AlphaFoldDB" id="A0A7W8JW16"/>
<feature type="transmembrane region" description="Helical" evidence="1">
    <location>
        <begin position="148"/>
        <end position="171"/>
    </location>
</feature>
<gene>
    <name evidence="2" type="ORF">HNQ08_001929</name>
</gene>
<dbReference type="Proteomes" id="UP000552709">
    <property type="component" value="Unassembled WGS sequence"/>
</dbReference>
<keyword evidence="1" id="KW-0812">Transmembrane</keyword>
<sequence>MRFLPRAYRDGGLLTWRHLSTLVGLNLIWIVLAWTVILAGPATLAAYAMIATLREDRPADLRRYPALLVQNLLPGVLWLVSVAVFAFLVYSNLVYWRRVLEPFGDAVVSLLAVYLTWLFVALQPYLLEALSVERRPFLRAWRPAFLGLARSPVSAHLYVLVPVVLGVVGYLTRTFGLVVLVSLGLVFAATQVRPLVEQDEPPEPSLDPPEEPSPA</sequence>
<feature type="transmembrane region" description="Helical" evidence="1">
    <location>
        <begin position="72"/>
        <end position="95"/>
    </location>
</feature>
<evidence type="ECO:0000256" key="1">
    <source>
        <dbReference type="SAM" id="Phobius"/>
    </source>
</evidence>
<feature type="transmembrane region" description="Helical" evidence="1">
    <location>
        <begin position="27"/>
        <end position="51"/>
    </location>
</feature>
<keyword evidence="1" id="KW-0472">Membrane</keyword>
<evidence type="ECO:0000313" key="2">
    <source>
        <dbReference type="EMBL" id="MBB5362831.1"/>
    </source>
</evidence>
<protein>
    <recommendedName>
        <fullName evidence="4">DUF624 domain-containing protein</fullName>
    </recommendedName>
</protein>
<feature type="transmembrane region" description="Helical" evidence="1">
    <location>
        <begin position="107"/>
        <end position="127"/>
    </location>
</feature>
<proteinExistence type="predicted"/>
<evidence type="ECO:0000313" key="3">
    <source>
        <dbReference type="Proteomes" id="UP000552709"/>
    </source>
</evidence>
<keyword evidence="1" id="KW-1133">Transmembrane helix</keyword>
<feature type="transmembrane region" description="Helical" evidence="1">
    <location>
        <begin position="177"/>
        <end position="196"/>
    </location>
</feature>
<comment type="caution">
    <text evidence="2">The sequence shown here is derived from an EMBL/GenBank/DDBJ whole genome shotgun (WGS) entry which is preliminary data.</text>
</comment>
<dbReference type="EMBL" id="JACHFL010000004">
    <property type="protein sequence ID" value="MBB5362831.1"/>
    <property type="molecule type" value="Genomic_DNA"/>
</dbReference>
<keyword evidence="3" id="KW-1185">Reference proteome</keyword>
<accession>A0A7W8JW16</accession>
<reference evidence="2 3" key="1">
    <citation type="submission" date="2020-08" db="EMBL/GenBank/DDBJ databases">
        <title>Genomic Encyclopedia of Type Strains, Phase IV (KMG-IV): sequencing the most valuable type-strain genomes for metagenomic binning, comparative biology and taxonomic classification.</title>
        <authorList>
            <person name="Goeker M."/>
        </authorList>
    </citation>
    <scope>NUCLEOTIDE SEQUENCE [LARGE SCALE GENOMIC DNA]</scope>
    <source>
        <strain evidence="2 3">DSM 27939</strain>
    </source>
</reference>
<organism evidence="2 3">
    <name type="scientific">Deinococcus humi</name>
    <dbReference type="NCBI Taxonomy" id="662880"/>
    <lineage>
        <taxon>Bacteria</taxon>
        <taxon>Thermotogati</taxon>
        <taxon>Deinococcota</taxon>
        <taxon>Deinococci</taxon>
        <taxon>Deinococcales</taxon>
        <taxon>Deinococcaceae</taxon>
        <taxon>Deinococcus</taxon>
    </lineage>
</organism>